<dbReference type="PANTHER" id="PTHR13520">
    <property type="entry name" value="RAD50-INTERACTING PROTEIN 1 RINT-1"/>
    <property type="match status" value="1"/>
</dbReference>
<dbReference type="RefSeq" id="XP_035695621.1">
    <property type="nucleotide sequence ID" value="XM_035839728.1"/>
</dbReference>
<dbReference type="FunFam" id="1.20.58.670:FF:000003">
    <property type="entry name" value="RAD50-interacting protein 1"/>
    <property type="match status" value="1"/>
</dbReference>
<dbReference type="OrthoDB" id="2189254at2759"/>
<dbReference type="InterPro" id="IPR007528">
    <property type="entry name" value="RINT1_Tip20"/>
</dbReference>
<dbReference type="OMA" id="GMTWEVL"/>
<dbReference type="KEGG" id="bfo:118429255"/>
<dbReference type="GO" id="GO:0006890">
    <property type="term" value="P:retrograde vesicle-mediated transport, Golgi to endoplasmic reticulum"/>
    <property type="evidence" value="ECO:0000318"/>
    <property type="project" value="GO_Central"/>
</dbReference>
<evidence type="ECO:0000256" key="3">
    <source>
        <dbReference type="ARBA" id="ARBA00079551"/>
    </source>
</evidence>
<dbReference type="GO" id="GO:0070939">
    <property type="term" value="C:Dsl1/NZR complex"/>
    <property type="evidence" value="ECO:0000318"/>
    <property type="project" value="GO_Central"/>
</dbReference>
<dbReference type="GO" id="GO:0060628">
    <property type="term" value="P:regulation of ER to Golgi vesicle-mediated transport"/>
    <property type="evidence" value="ECO:0000318"/>
    <property type="project" value="GO_Central"/>
</dbReference>
<reference evidence="5" key="1">
    <citation type="journal article" date="2020" name="Nat. Ecol. Evol.">
        <title>Deeply conserved synteny resolves early events in vertebrate evolution.</title>
        <authorList>
            <person name="Simakov O."/>
            <person name="Marletaz F."/>
            <person name="Yue J.X."/>
            <person name="O'Connell B."/>
            <person name="Jenkins J."/>
            <person name="Brandt A."/>
            <person name="Calef R."/>
            <person name="Tung C.H."/>
            <person name="Huang T.K."/>
            <person name="Schmutz J."/>
            <person name="Satoh N."/>
            <person name="Yu J.K."/>
            <person name="Putnam N.H."/>
            <person name="Green R.E."/>
            <person name="Rokhsar D.S."/>
        </authorList>
    </citation>
    <scope>NUCLEOTIDE SEQUENCE [LARGE SCALE GENOMIC DNA]</scope>
    <source>
        <strain evidence="5">S238N-H82</strain>
    </source>
</reference>
<evidence type="ECO:0000313" key="6">
    <source>
        <dbReference type="RefSeq" id="XP_035695621.1"/>
    </source>
</evidence>
<dbReference type="InterPro" id="IPR042042">
    <property type="entry name" value="Tip20p_domB"/>
</dbReference>
<dbReference type="Pfam" id="PF04437">
    <property type="entry name" value="RINT1_TIP1"/>
    <property type="match status" value="1"/>
</dbReference>
<comment type="similarity">
    <text evidence="1">Belongs to the RINT1 family.</text>
</comment>
<name>A0A9J7M697_BRAFL</name>
<dbReference type="PANTHER" id="PTHR13520:SF0">
    <property type="entry name" value="RAD50-INTERACTING PROTEIN 1"/>
    <property type="match status" value="1"/>
</dbReference>
<gene>
    <name evidence="6" type="primary">LOC118429255</name>
</gene>
<organism evidence="5 6">
    <name type="scientific">Branchiostoma floridae</name>
    <name type="common">Florida lancelet</name>
    <name type="synonym">Amphioxus</name>
    <dbReference type="NCBI Taxonomy" id="7739"/>
    <lineage>
        <taxon>Eukaryota</taxon>
        <taxon>Metazoa</taxon>
        <taxon>Chordata</taxon>
        <taxon>Cephalochordata</taxon>
        <taxon>Leptocardii</taxon>
        <taxon>Amphioxiformes</taxon>
        <taxon>Branchiostomatidae</taxon>
        <taxon>Branchiostoma</taxon>
    </lineage>
</organism>
<proteinExistence type="inferred from homology"/>
<dbReference type="Gene3D" id="1.20.58.1420">
    <property type="entry name" value="Dsl1p vesicle tethering complex, Tip20p subunit, domain B"/>
    <property type="match status" value="1"/>
</dbReference>
<dbReference type="GeneID" id="118429255"/>
<protein>
    <recommendedName>
        <fullName evidence="2">RAD50-interacting protein 1</fullName>
    </recommendedName>
    <alternativeName>
        <fullName evidence="3">RAD50 interactor 1</fullName>
    </alternativeName>
</protein>
<dbReference type="Proteomes" id="UP000001554">
    <property type="component" value="Chromosome 13"/>
</dbReference>
<reference evidence="6" key="2">
    <citation type="submission" date="2025-08" db="UniProtKB">
        <authorList>
            <consortium name="RefSeq"/>
        </authorList>
    </citation>
    <scope>IDENTIFICATION</scope>
    <source>
        <strain evidence="6">S238N-H82</strain>
        <tissue evidence="6">Testes</tissue>
    </source>
</reference>
<feature type="coiled-coil region" evidence="4">
    <location>
        <begin position="27"/>
        <end position="54"/>
    </location>
</feature>
<dbReference type="GO" id="GO:0006888">
    <property type="term" value="P:endoplasmic reticulum to Golgi vesicle-mediated transport"/>
    <property type="evidence" value="ECO:0007669"/>
    <property type="project" value="InterPro"/>
</dbReference>
<evidence type="ECO:0000256" key="1">
    <source>
        <dbReference type="ARBA" id="ARBA00061158"/>
    </source>
</evidence>
<dbReference type="Gene3D" id="1.20.58.670">
    <property type="entry name" value="Dsl1p vesicle tethering complex, Tip20p subunit, domain D"/>
    <property type="match status" value="1"/>
</dbReference>
<accession>A0A9J7M697</accession>
<evidence type="ECO:0000256" key="4">
    <source>
        <dbReference type="SAM" id="Coils"/>
    </source>
</evidence>
<sequence>MADNSHLENRRFVQEFINSEFVHMKSLNNVESILRRVEEDKKGLEDQLSTVSSEVPKKIEGAVQDASNSVRHIQDISEEQTKISQDITSHLTQTQPTKENLAQFTTQVEGVERYVHYLRWLTFFEEMSNDIQQSVLVNSLGGAVNFFAEMFDICEVLQKSRCVNLVQFSNSTILFWHRILKDKLSSEFEEVVKQLGWPFLGVSTHVPLQVPRPTHLELTFRLETLFEQLLKIQLPDTMTGRMRRSSQTSMVSDDEERPLLLPLQLLLKPLRKRFKFHFTGSKQTNALDKPEWYLTQILGWIRDHADFLDHNIQPLLNRAGHPHVEAKVEFTRGLLTLVADKLAQDMDSLLYDEYLFSHTIDEVLLFDRELRGSYNYPASQPGVLHVLTVQDTFHRWITVERKFAVEKMDLLFSSETAWTCQYGDIEDVDDMKTGECAEGFMTLMLALTDRYKPLPSAANKLQFLDLQLELIDDFRIRLTQVMKSEAQDPLGYTFLSILNAVNYVISVLREWSETVFFLQLQYYRAEQYYTSRDQSLPQEPDLSSLQGAVFDELITLFQLLRTDMLSVVCNLVFTEMKARSKDYKDEKWLGLPSDKEYISRMVSASACPLLLLLKDRLHQLQLQLATSLFSRVWQTLADIINTFIMEEVILNNHFNDGGAAQLQFDMTRNLFPLFGEYTPRPDNYFKDVKEACLLLNLKPGSAILLKEMLNKTLHGSKVDPNTEKESPEKVLMDMGVFKLSAQEAERVLNLRANWPAGRQGRS</sequence>
<dbReference type="InterPro" id="IPR042044">
    <property type="entry name" value="EXOC6PINT-1/Sec15/Tip20_C_dom2"/>
</dbReference>
<keyword evidence="5" id="KW-1185">Reference proteome</keyword>
<evidence type="ECO:0000313" key="5">
    <source>
        <dbReference type="Proteomes" id="UP000001554"/>
    </source>
</evidence>
<dbReference type="AlphaFoldDB" id="A0A9J7M697"/>
<keyword evidence="4" id="KW-0175">Coiled coil</keyword>
<dbReference type="PROSITE" id="PS51386">
    <property type="entry name" value="RINT1_TIP20"/>
    <property type="match status" value="1"/>
</dbReference>
<evidence type="ECO:0000256" key="2">
    <source>
        <dbReference type="ARBA" id="ARBA00073943"/>
    </source>
</evidence>